<organism evidence="3 4">
    <name type="scientific">Bordetella hinzii OH87 BAL007II</name>
    <dbReference type="NCBI Taxonomy" id="1331262"/>
    <lineage>
        <taxon>Bacteria</taxon>
        <taxon>Pseudomonadati</taxon>
        <taxon>Pseudomonadota</taxon>
        <taxon>Betaproteobacteria</taxon>
        <taxon>Burkholderiales</taxon>
        <taxon>Alcaligenaceae</taxon>
        <taxon>Bordetella</taxon>
    </lineage>
</organism>
<dbReference type="InterPro" id="IPR005269">
    <property type="entry name" value="LOG"/>
</dbReference>
<sequence>MVTKAEMDTPAGKQIPVIMSEIRTAAERLADIGPAVSVFGSARISRNSPYYETSVAISAALAREGFAVIAGGGPGIMEAANKGAYEAGGTSIGLNISLPHEAHNNAYQTISLSFEYFYSRKATFFMHSMAYVSMPGGFGTLDELFEALTLIQTGKVPPAPIVLVGSEFWHGMIDWLGEQLLGNGMIGAHDLDLFIIEDDPEKVVRHVVDFHRKKQSPQQQYAPSLPA</sequence>
<accession>A0ABR4QX64</accession>
<evidence type="ECO:0000313" key="3">
    <source>
        <dbReference type="EMBL" id="KCB22016.1"/>
    </source>
</evidence>
<proteinExistence type="inferred from homology"/>
<dbReference type="NCBIfam" id="TIGR00730">
    <property type="entry name" value="Rossman fold protein, TIGR00730 family"/>
    <property type="match status" value="1"/>
</dbReference>
<name>A0ABR4QX64_9BORD</name>
<dbReference type="Pfam" id="PF03641">
    <property type="entry name" value="Lysine_decarbox"/>
    <property type="match status" value="1"/>
</dbReference>
<dbReference type="InterPro" id="IPR052341">
    <property type="entry name" value="LOG_family_nucleotidases"/>
</dbReference>
<dbReference type="PANTHER" id="PTHR43393">
    <property type="entry name" value="CYTOKININ RIBOSIDE 5'-MONOPHOSPHATE PHOSPHORIBOHYDROLASE"/>
    <property type="match status" value="1"/>
</dbReference>
<dbReference type="EC" id="3.2.2.n1" evidence="2"/>
<dbReference type="SUPFAM" id="SSF102405">
    <property type="entry name" value="MCP/YpsA-like"/>
    <property type="match status" value="1"/>
</dbReference>
<reference evidence="3 4" key="1">
    <citation type="submission" date="2014-03" db="EMBL/GenBank/DDBJ databases">
        <title>Genome sequence of Bordetella hinzii.</title>
        <authorList>
            <person name="Register K."/>
            <person name="Harvill E."/>
            <person name="Goodfield L.L."/>
            <person name="Ivanov Y.V."/>
            <person name="Meyer J.A."/>
            <person name="Muse S.J."/>
            <person name="Jacobs N."/>
            <person name="Bendor L."/>
            <person name="Smallridge W.E."/>
            <person name="Brinkac L.M."/>
            <person name="Sanka R."/>
            <person name="Kim M."/>
            <person name="Losada L."/>
        </authorList>
    </citation>
    <scope>NUCLEOTIDE SEQUENCE [LARGE SCALE GENOMIC DNA]</scope>
    <source>
        <strain evidence="3 4">OH87 BAL007II</strain>
    </source>
</reference>
<dbReference type="Gene3D" id="3.40.50.450">
    <property type="match status" value="1"/>
</dbReference>
<keyword evidence="4" id="KW-1185">Reference proteome</keyword>
<comment type="similarity">
    <text evidence="2">Belongs to the LOG family.</text>
</comment>
<gene>
    <name evidence="3" type="ORF">L544_2352</name>
</gene>
<keyword evidence="2" id="KW-0203">Cytokinin biosynthesis</keyword>
<dbReference type="PANTHER" id="PTHR43393:SF2">
    <property type="entry name" value="CYTOKININ RIBOSIDE 5'-MONOPHOSPHATE PHOSPHORIBOHYDROLASE"/>
    <property type="match status" value="1"/>
</dbReference>
<protein>
    <recommendedName>
        <fullName evidence="2">Cytokinin riboside 5'-monophosphate phosphoribohydrolase</fullName>
        <ecNumber evidence="2">3.2.2.n1</ecNumber>
    </recommendedName>
</protein>
<comment type="caution">
    <text evidence="3">The sequence shown here is derived from an EMBL/GenBank/DDBJ whole genome shotgun (WGS) entry which is preliminary data.</text>
</comment>
<evidence type="ECO:0000313" key="4">
    <source>
        <dbReference type="Proteomes" id="UP000025748"/>
    </source>
</evidence>
<dbReference type="Proteomes" id="UP000025748">
    <property type="component" value="Unassembled WGS sequence"/>
</dbReference>
<comment type="catalytic activity">
    <reaction evidence="1">
        <text>AMP + H2O = D-ribose 5-phosphate + adenine</text>
        <dbReference type="Rhea" id="RHEA:20129"/>
        <dbReference type="ChEBI" id="CHEBI:15377"/>
        <dbReference type="ChEBI" id="CHEBI:16708"/>
        <dbReference type="ChEBI" id="CHEBI:78346"/>
        <dbReference type="ChEBI" id="CHEBI:456215"/>
        <dbReference type="EC" id="3.2.2.4"/>
    </reaction>
</comment>
<evidence type="ECO:0000256" key="2">
    <source>
        <dbReference type="RuleBase" id="RU363015"/>
    </source>
</evidence>
<evidence type="ECO:0000256" key="1">
    <source>
        <dbReference type="ARBA" id="ARBA00000274"/>
    </source>
</evidence>
<dbReference type="InterPro" id="IPR031100">
    <property type="entry name" value="LOG_fam"/>
</dbReference>
<keyword evidence="2" id="KW-0378">Hydrolase</keyword>
<dbReference type="EMBL" id="JHEM01000026">
    <property type="protein sequence ID" value="KCB22016.1"/>
    <property type="molecule type" value="Genomic_DNA"/>
</dbReference>